<organism evidence="3">
    <name type="scientific">Brachypodium distachyon</name>
    <name type="common">Purple false brome</name>
    <name type="synonym">Trachynia distachya</name>
    <dbReference type="NCBI Taxonomy" id="15368"/>
    <lineage>
        <taxon>Eukaryota</taxon>
        <taxon>Viridiplantae</taxon>
        <taxon>Streptophyta</taxon>
        <taxon>Embryophyta</taxon>
        <taxon>Tracheophyta</taxon>
        <taxon>Spermatophyta</taxon>
        <taxon>Magnoliopsida</taxon>
        <taxon>Liliopsida</taxon>
        <taxon>Poales</taxon>
        <taxon>Poaceae</taxon>
        <taxon>BOP clade</taxon>
        <taxon>Pooideae</taxon>
        <taxon>Stipodae</taxon>
        <taxon>Brachypodieae</taxon>
        <taxon>Brachypodium</taxon>
    </lineage>
</organism>
<reference evidence="3 4" key="1">
    <citation type="journal article" date="2010" name="Nature">
        <title>Genome sequencing and analysis of the model grass Brachypodium distachyon.</title>
        <authorList>
            <consortium name="International Brachypodium Initiative"/>
        </authorList>
    </citation>
    <scope>NUCLEOTIDE SEQUENCE [LARGE SCALE GENOMIC DNA]</scope>
    <source>
        <strain evidence="3 4">Bd21</strain>
    </source>
</reference>
<feature type="domain" description="F-box" evidence="2">
    <location>
        <begin position="28"/>
        <end position="68"/>
    </location>
</feature>
<dbReference type="Pfam" id="PF00646">
    <property type="entry name" value="F-box"/>
    <property type="match status" value="1"/>
</dbReference>
<dbReference type="ExpressionAtlas" id="A0A2K2DLH5">
    <property type="expression patterns" value="baseline"/>
</dbReference>
<dbReference type="InParanoid" id="A0A2K2DLH5"/>
<accession>A0A2K2DLH5</accession>
<dbReference type="InterPro" id="IPR055290">
    <property type="entry name" value="At3g26010-like"/>
</dbReference>
<dbReference type="OrthoDB" id="605328at2759"/>
<dbReference type="EMBL" id="CM000880">
    <property type="protein sequence ID" value="PNT75129.1"/>
    <property type="molecule type" value="Genomic_DNA"/>
</dbReference>
<dbReference type="PANTHER" id="PTHR35546">
    <property type="entry name" value="F-BOX PROTEIN INTERACTION DOMAIN PROTEIN-RELATED"/>
    <property type="match status" value="1"/>
</dbReference>
<dbReference type="STRING" id="15368.A0A2K2DLH5"/>
<dbReference type="Pfam" id="PF08268">
    <property type="entry name" value="FBA_3"/>
    <property type="match status" value="1"/>
</dbReference>
<evidence type="ECO:0000313" key="3">
    <source>
        <dbReference type="EMBL" id="PNT75129.1"/>
    </source>
</evidence>
<feature type="region of interest" description="Disordered" evidence="1">
    <location>
        <begin position="1"/>
        <end position="24"/>
    </location>
</feature>
<dbReference type="AlphaFoldDB" id="A0A2K2DLH5"/>
<keyword evidence="5" id="KW-1185">Reference proteome</keyword>
<dbReference type="SMART" id="SM00256">
    <property type="entry name" value="FBOX"/>
    <property type="match status" value="1"/>
</dbReference>
<dbReference type="Gramene" id="PNT75129">
    <property type="protein sequence ID" value="PNT75129"/>
    <property type="gene ID" value="BRADI_1g27930v3"/>
</dbReference>
<dbReference type="InterPro" id="IPR001810">
    <property type="entry name" value="F-box_dom"/>
</dbReference>
<dbReference type="Gene3D" id="1.20.1280.50">
    <property type="match status" value="1"/>
</dbReference>
<name>A0A2K2DLH5_BRADI</name>
<dbReference type="CDD" id="cd22157">
    <property type="entry name" value="F-box_AtFBW1-like"/>
    <property type="match status" value="1"/>
</dbReference>
<gene>
    <name evidence="3" type="ORF">BRADI_1g27930v3</name>
</gene>
<dbReference type="PANTHER" id="PTHR35546:SF107">
    <property type="entry name" value="F-BOX DOMAIN-CONTAINING PROTEIN"/>
    <property type="match status" value="1"/>
</dbReference>
<proteinExistence type="predicted"/>
<reference evidence="4" key="3">
    <citation type="submission" date="2018-08" db="UniProtKB">
        <authorList>
            <consortium name="EnsemblPlants"/>
        </authorList>
    </citation>
    <scope>IDENTIFICATION</scope>
    <source>
        <strain evidence="4">cv. Bd21</strain>
    </source>
</reference>
<evidence type="ECO:0000313" key="5">
    <source>
        <dbReference type="Proteomes" id="UP000008810"/>
    </source>
</evidence>
<dbReference type="Proteomes" id="UP000008810">
    <property type="component" value="Chromosome 1"/>
</dbReference>
<evidence type="ECO:0000259" key="2">
    <source>
        <dbReference type="SMART" id="SM00256"/>
    </source>
</evidence>
<protein>
    <recommendedName>
        <fullName evidence="2">F-box domain-containing protein</fullName>
    </recommendedName>
</protein>
<evidence type="ECO:0000313" key="4">
    <source>
        <dbReference type="EnsemblPlants" id="PNT75129"/>
    </source>
</evidence>
<dbReference type="SUPFAM" id="SSF81383">
    <property type="entry name" value="F-box domain"/>
    <property type="match status" value="1"/>
</dbReference>
<reference evidence="3" key="2">
    <citation type="submission" date="2017-06" db="EMBL/GenBank/DDBJ databases">
        <title>WGS assembly of Brachypodium distachyon.</title>
        <authorList>
            <consortium name="The International Brachypodium Initiative"/>
            <person name="Lucas S."/>
            <person name="Harmon-Smith M."/>
            <person name="Lail K."/>
            <person name="Tice H."/>
            <person name="Grimwood J."/>
            <person name="Bruce D."/>
            <person name="Barry K."/>
            <person name="Shu S."/>
            <person name="Lindquist E."/>
            <person name="Wang M."/>
            <person name="Pitluck S."/>
            <person name="Vogel J.P."/>
            <person name="Garvin D.F."/>
            <person name="Mockler T.C."/>
            <person name="Schmutz J."/>
            <person name="Rokhsar D."/>
            <person name="Bevan M.W."/>
        </authorList>
    </citation>
    <scope>NUCLEOTIDE SEQUENCE</scope>
    <source>
        <strain evidence="3">Bd21</strain>
    </source>
</reference>
<dbReference type="EnsemblPlants" id="PNT75129">
    <property type="protein sequence ID" value="PNT75129"/>
    <property type="gene ID" value="BRADI_1g27930v3"/>
</dbReference>
<dbReference type="InterPro" id="IPR036047">
    <property type="entry name" value="F-box-like_dom_sf"/>
</dbReference>
<dbReference type="InterPro" id="IPR013187">
    <property type="entry name" value="F-box-assoc_dom_typ3"/>
</dbReference>
<feature type="compositionally biased region" description="Basic and acidic residues" evidence="1">
    <location>
        <begin position="13"/>
        <end position="24"/>
    </location>
</feature>
<evidence type="ECO:0000256" key="1">
    <source>
        <dbReference type="SAM" id="MobiDB-lite"/>
    </source>
</evidence>
<sequence length="395" mass="44970">MTIPEEDSSPPLEEGRAPTRVRTSSEHLTDDILVEILSRVPAKSLCRFKCVSPHWLGLTQDPHHRKKLPQTLTGFFHSEDGSTSEDHRLLESPVKFTNLGGTQHRPPVDTSFAFLPDNTSASICWIAATASLLFRWYDVSAKDDLEFRYLVCNPATDKWAALPDSHQAAGLSAALYPEESIVRLGFDPVVSPHFHVFVLEDKQHIWDSYLATRSSVYSSEIRVARVAVYSSKSEGWVHKHKTWDTYISVTERQSSTVFLNGKMHFHAYDREQSSFCLAAVDTDAETWTNFAVPGGMIEGFIRLSQGCLHYANLHRGEDGFSDRLAVYVLQDYEKKEWILKHRVDTFDLTKSKHVVSDGGFDWIVIHPQYNLIYFTLGWDSTFICYDMDRASDLRS</sequence>